<sequence>MASQQSNLKVQAPLGRLVDRVALITGASRGIGRAVALAFRREGALLTLVSRSREEIGRVAEDMAGSGAEPLILARDLRDVAAIEEIRAAILMRWGRLDILVGNAADLGPLARVAELPQAAWDQVIALNLTANYRLIRAFDDLLRASDAGRAIFVTSAISRGKTLRGAYAASKAGLAWLIAAYAAEVADSRLRVNLVDPGPTRTAMRARAVPGEDPATLRPPDAVVEAFIRLAAADCTENGVTVLA</sequence>
<dbReference type="GO" id="GO:0016491">
    <property type="term" value="F:oxidoreductase activity"/>
    <property type="evidence" value="ECO:0007669"/>
    <property type="project" value="UniProtKB-KW"/>
</dbReference>
<dbReference type="Gene3D" id="3.40.50.720">
    <property type="entry name" value="NAD(P)-binding Rossmann-like Domain"/>
    <property type="match status" value="1"/>
</dbReference>
<dbReference type="EMBL" id="UIDG01000049">
    <property type="protein sequence ID" value="SUS04734.1"/>
    <property type="molecule type" value="Genomic_DNA"/>
</dbReference>
<dbReference type="PANTHER" id="PTHR44196:SF4">
    <property type="entry name" value="SHORT CHAIN DEHYDROGENASE"/>
    <property type="match status" value="1"/>
</dbReference>
<dbReference type="Pfam" id="PF00106">
    <property type="entry name" value="adh_short"/>
    <property type="match status" value="1"/>
</dbReference>
<dbReference type="PRINTS" id="PR00081">
    <property type="entry name" value="GDHRDH"/>
</dbReference>
<reference evidence="3" key="1">
    <citation type="submission" date="2018-07" db="EMBL/GenBank/DDBJ databases">
        <authorList>
            <person name="Quirk P.G."/>
            <person name="Krulwich T.A."/>
        </authorList>
    </citation>
    <scope>NUCLEOTIDE SEQUENCE</scope>
</reference>
<dbReference type="InterPro" id="IPR036291">
    <property type="entry name" value="NAD(P)-bd_dom_sf"/>
</dbReference>
<evidence type="ECO:0000313" key="3">
    <source>
        <dbReference type="EMBL" id="SUS04734.1"/>
    </source>
</evidence>
<evidence type="ECO:0000256" key="2">
    <source>
        <dbReference type="ARBA" id="ARBA00023002"/>
    </source>
</evidence>
<organism evidence="3">
    <name type="scientific">metagenome</name>
    <dbReference type="NCBI Taxonomy" id="256318"/>
    <lineage>
        <taxon>unclassified sequences</taxon>
        <taxon>metagenomes</taxon>
    </lineage>
</organism>
<dbReference type="PANTHER" id="PTHR44196">
    <property type="entry name" value="DEHYDROGENASE/REDUCTASE SDR FAMILY MEMBER 7B"/>
    <property type="match status" value="1"/>
</dbReference>
<keyword evidence="2" id="KW-0560">Oxidoreductase</keyword>
<proteinExistence type="inferred from homology"/>
<comment type="similarity">
    <text evidence="1">Belongs to the short-chain dehydrogenases/reductases (SDR) family.</text>
</comment>
<gene>
    <name evidence="3" type="ORF">DF3PB_1420008</name>
</gene>
<protein>
    <submittedName>
        <fullName evidence="3">Short-chain dehydrogenase/reductase SDR</fullName>
    </submittedName>
</protein>
<dbReference type="SUPFAM" id="SSF51735">
    <property type="entry name" value="NAD(P)-binding Rossmann-fold domains"/>
    <property type="match status" value="1"/>
</dbReference>
<evidence type="ECO:0000256" key="1">
    <source>
        <dbReference type="ARBA" id="ARBA00006484"/>
    </source>
</evidence>
<dbReference type="AlphaFoldDB" id="A0A380T985"/>
<name>A0A380T985_9ZZZZ</name>
<accession>A0A380T985</accession>
<dbReference type="InterPro" id="IPR002347">
    <property type="entry name" value="SDR_fam"/>
</dbReference>
<dbReference type="GO" id="GO:0016020">
    <property type="term" value="C:membrane"/>
    <property type="evidence" value="ECO:0007669"/>
    <property type="project" value="TreeGrafter"/>
</dbReference>